<evidence type="ECO:0000313" key="2">
    <source>
        <dbReference type="EMBL" id="CAD6246928.1"/>
    </source>
</evidence>
<organism evidence="2 3">
    <name type="scientific">Miscanthus lutarioriparius</name>
    <dbReference type="NCBI Taxonomy" id="422564"/>
    <lineage>
        <taxon>Eukaryota</taxon>
        <taxon>Viridiplantae</taxon>
        <taxon>Streptophyta</taxon>
        <taxon>Embryophyta</taxon>
        <taxon>Tracheophyta</taxon>
        <taxon>Spermatophyta</taxon>
        <taxon>Magnoliopsida</taxon>
        <taxon>Liliopsida</taxon>
        <taxon>Poales</taxon>
        <taxon>Poaceae</taxon>
        <taxon>PACMAD clade</taxon>
        <taxon>Panicoideae</taxon>
        <taxon>Andropogonodae</taxon>
        <taxon>Andropogoneae</taxon>
        <taxon>Saccharinae</taxon>
        <taxon>Miscanthus</taxon>
    </lineage>
</organism>
<sequence length="392" mass="41689">MNQGGSRKSQNNGGGGYGPGGGGFGAGRGGGYGSGGWGYGGGGGRGAAGGFGNGGGGGFGFGGGRFGVGGGPGRPPIGQAGRGRGRNVWDRRDQAAGDEQPSDVADSQPVQADTEGAGDHQPVIQATEDNTKVIQEDGKQEENAAQGQDNRMKTVVEHPKKNLVTANEIPAEKVHIPDTFEESDAESETLSDRIRKLKGYGNMGQSSKQGEDDDNHHVMFMKDISTDVNMDLMVQRQLQKQLNNQDDTYTPSEAVDTMIPPLISEDTVAIEGIINSQESTITMVDCEEVIEIPEAKKDATAVGDTIAGKKMLVQPERRRSERLKREIHLTTQDKMEAMAKKRCLEGLFADEEKKQLEDGVAAMLKIANELLAVQRRSDADGRLTGQDDDDTA</sequence>
<proteinExistence type="predicted"/>
<dbReference type="Proteomes" id="UP000604825">
    <property type="component" value="Unassembled WGS sequence"/>
</dbReference>
<feature type="compositionally biased region" description="Polar residues" evidence="1">
    <location>
        <begin position="1"/>
        <end position="11"/>
    </location>
</feature>
<evidence type="ECO:0000313" key="3">
    <source>
        <dbReference type="Proteomes" id="UP000604825"/>
    </source>
</evidence>
<feature type="compositionally biased region" description="Gly residues" evidence="1">
    <location>
        <begin position="12"/>
        <end position="72"/>
    </location>
</feature>
<dbReference type="AlphaFoldDB" id="A0A811PU96"/>
<feature type="region of interest" description="Disordered" evidence="1">
    <location>
        <begin position="1"/>
        <end position="152"/>
    </location>
</feature>
<dbReference type="EMBL" id="CAJGYO010000007">
    <property type="protein sequence ID" value="CAD6246928.1"/>
    <property type="molecule type" value="Genomic_DNA"/>
</dbReference>
<comment type="caution">
    <text evidence="2">The sequence shown here is derived from an EMBL/GenBank/DDBJ whole genome shotgun (WGS) entry which is preliminary data.</text>
</comment>
<protein>
    <submittedName>
        <fullName evidence="2">Uncharacterized protein</fullName>
    </submittedName>
</protein>
<evidence type="ECO:0000256" key="1">
    <source>
        <dbReference type="SAM" id="MobiDB-lite"/>
    </source>
</evidence>
<feature type="compositionally biased region" description="Basic and acidic residues" evidence="1">
    <location>
        <begin position="129"/>
        <end position="142"/>
    </location>
</feature>
<name>A0A811PU96_9POAL</name>
<reference evidence="2" key="1">
    <citation type="submission" date="2020-10" db="EMBL/GenBank/DDBJ databases">
        <authorList>
            <person name="Han B."/>
            <person name="Lu T."/>
            <person name="Zhao Q."/>
            <person name="Huang X."/>
            <person name="Zhao Y."/>
        </authorList>
    </citation>
    <scope>NUCLEOTIDE SEQUENCE</scope>
</reference>
<keyword evidence="3" id="KW-1185">Reference proteome</keyword>
<accession>A0A811PU96</accession>
<gene>
    <name evidence="2" type="ORF">NCGR_LOCUS31160</name>
</gene>